<organism evidence="4 5">
    <name type="scientific">Pseudarthrobacter quantipunctorum</name>
    <dbReference type="NCBI Taxonomy" id="3128980"/>
    <lineage>
        <taxon>Bacteria</taxon>
        <taxon>Bacillati</taxon>
        <taxon>Actinomycetota</taxon>
        <taxon>Actinomycetes</taxon>
        <taxon>Micrococcales</taxon>
        <taxon>Micrococcaceae</taxon>
        <taxon>Pseudarthrobacter</taxon>
    </lineage>
</organism>
<feature type="transmembrane region" description="Helical" evidence="2">
    <location>
        <begin position="128"/>
        <end position="152"/>
    </location>
</feature>
<protein>
    <submittedName>
        <fullName evidence="4">DUF4190 domain-containing protein</fullName>
    </submittedName>
</protein>
<evidence type="ECO:0000256" key="2">
    <source>
        <dbReference type="SAM" id="Phobius"/>
    </source>
</evidence>
<feature type="compositionally biased region" description="Pro residues" evidence="1">
    <location>
        <begin position="26"/>
        <end position="38"/>
    </location>
</feature>
<feature type="compositionally biased region" description="Gly residues" evidence="1">
    <location>
        <begin position="73"/>
        <end position="90"/>
    </location>
</feature>
<dbReference type="Pfam" id="PF13828">
    <property type="entry name" value="DUF4190"/>
    <property type="match status" value="1"/>
</dbReference>
<reference evidence="4 5" key="1">
    <citation type="submission" date="2024-03" db="EMBL/GenBank/DDBJ databases">
        <title>Rhodococcus navarretei sp. nov. and Pseudarthrobacter quantumdoti sp. nov., two new species with the ability to biosynthesize Quantum Dots isolated from soil samples at Union Glacier, Antarctica.</title>
        <authorList>
            <person name="Vargas M."/>
        </authorList>
    </citation>
    <scope>NUCLEOTIDE SEQUENCE [LARGE SCALE GENOMIC DNA]</scope>
    <source>
        <strain evidence="4 5">RC-2-3</strain>
    </source>
</reference>
<gene>
    <name evidence="4" type="ORF">WHH00_17520</name>
</gene>
<evidence type="ECO:0000259" key="3">
    <source>
        <dbReference type="Pfam" id="PF13828"/>
    </source>
</evidence>
<evidence type="ECO:0000313" key="5">
    <source>
        <dbReference type="Proteomes" id="UP001623384"/>
    </source>
</evidence>
<dbReference type="InterPro" id="IPR025241">
    <property type="entry name" value="DUF4190"/>
</dbReference>
<sequence length="206" mass="21517">MSDQPGQRPVSGQPESNAPSGLEPPRFAPPYGSQPPLPQYGQGGYAQGRFGQDSLGQDSVRQDSVRQDSYGQSGSGQGTYGEPGQYGGAYGQPPSPYSQHPAPYGQPAGPYPQQGYYGMQPEPKTLSIASMVCGIASVIMGWLLLPQIAAIITGHMALKREPAGRGMSIAGLVLGYLCLLGYGAFWLLAIIGLAIASSSSGPTYTF</sequence>
<evidence type="ECO:0000256" key="1">
    <source>
        <dbReference type="SAM" id="MobiDB-lite"/>
    </source>
</evidence>
<dbReference type="RefSeq" id="WP_406634795.1">
    <property type="nucleotide sequence ID" value="NZ_CP148033.1"/>
</dbReference>
<proteinExistence type="predicted"/>
<keyword evidence="2" id="KW-0472">Membrane</keyword>
<feature type="transmembrane region" description="Helical" evidence="2">
    <location>
        <begin position="173"/>
        <end position="196"/>
    </location>
</feature>
<name>A0ABZ2R777_9MICC</name>
<accession>A0ABZ2R777</accession>
<dbReference type="EMBL" id="CP148033">
    <property type="protein sequence ID" value="WXK92839.1"/>
    <property type="molecule type" value="Genomic_DNA"/>
</dbReference>
<dbReference type="Proteomes" id="UP001623384">
    <property type="component" value="Chromosome"/>
</dbReference>
<feature type="domain" description="DUF4190" evidence="3">
    <location>
        <begin position="126"/>
        <end position="183"/>
    </location>
</feature>
<feature type="compositionally biased region" description="Low complexity" evidence="1">
    <location>
        <begin position="97"/>
        <end position="116"/>
    </location>
</feature>
<evidence type="ECO:0000313" key="4">
    <source>
        <dbReference type="EMBL" id="WXK92839.1"/>
    </source>
</evidence>
<keyword evidence="2" id="KW-1133">Transmembrane helix</keyword>
<keyword evidence="2" id="KW-0812">Transmembrane</keyword>
<feature type="region of interest" description="Disordered" evidence="1">
    <location>
        <begin position="1"/>
        <end position="116"/>
    </location>
</feature>
<keyword evidence="5" id="KW-1185">Reference proteome</keyword>